<accession>A0A433DIA0</accession>
<dbReference type="SUPFAM" id="SSF52540">
    <property type="entry name" value="P-loop containing nucleoside triphosphate hydrolases"/>
    <property type="match status" value="1"/>
</dbReference>
<name>A0A433DIA0_9FUNG</name>
<evidence type="ECO:0000313" key="1">
    <source>
        <dbReference type="EMBL" id="RUP50516.1"/>
    </source>
</evidence>
<evidence type="ECO:0000313" key="2">
    <source>
        <dbReference type="Proteomes" id="UP000268093"/>
    </source>
</evidence>
<keyword evidence="2" id="KW-1185">Reference proteome</keyword>
<sequence length="562" mass="62966">MLRFRPCIALGLVGSARRLPQNATTVSSMLGYGARRILPHPYLLTTFSKPPAQQASSHLPFLNLRRLLVWRKAVIPKTRNGSAANTDTQPGTSFSFTDALTTISQVILIGTTATIIFAAFVPEKISDRLSNYKSRLTERRHEKMLQHMASNRPYISATMSHKHSKTISDGKEDVEISNIVSYDQIYHWGIAKDMENVLFTAPIVRYGILSGSIGSGKSRLMRRLAVDRPYMAFLSMGLISGVKSLVDALSEEVGYDFDDWTERMLSSYFFNGQGSDTSTPLDKLAFLLDEIEEACWKLKYDPANSSTQNRPVLIFDDIDMLDMDDPPSRKALRMLFNAANKWAREDTAQVIFTCSDKTYGQTLGKSIRREVLDNAKVYTVGHLHREAAERFLKEHLHRQPTPSELRLVLAVLGTRIGDLLRVCEEANKNGKSLGDLVEEELATGMSEVARALTDVTTSLTGNTGAAKLNSLLRYLDARAAIYPNPRGGDGPAARFDSAISTRDTWAQARKAGVTELLEKLMAQDMIGYDGDFDSERVRNAYRRYRGLDKKKSWFRKEVQVEL</sequence>
<dbReference type="InterPro" id="IPR051667">
    <property type="entry name" value="Archaeal_ATPase_domain"/>
</dbReference>
<protein>
    <recommendedName>
        <fullName evidence="3">P-loop containing nucleoside triphosphate hydrolase protein</fullName>
    </recommendedName>
</protein>
<dbReference type="Proteomes" id="UP000268093">
    <property type="component" value="Unassembled WGS sequence"/>
</dbReference>
<dbReference type="InterPro" id="IPR027417">
    <property type="entry name" value="P-loop_NTPase"/>
</dbReference>
<dbReference type="AlphaFoldDB" id="A0A433DIA0"/>
<dbReference type="OrthoDB" id="2142921at2759"/>
<reference evidence="1 2" key="1">
    <citation type="journal article" date="2018" name="New Phytol.">
        <title>Phylogenomics of Endogonaceae and evolution of mycorrhizas within Mucoromycota.</title>
        <authorList>
            <person name="Chang Y."/>
            <person name="Desiro A."/>
            <person name="Na H."/>
            <person name="Sandor L."/>
            <person name="Lipzen A."/>
            <person name="Clum A."/>
            <person name="Barry K."/>
            <person name="Grigoriev I.V."/>
            <person name="Martin F.M."/>
            <person name="Stajich J.E."/>
            <person name="Smith M.E."/>
            <person name="Bonito G."/>
            <person name="Spatafora J.W."/>
        </authorList>
    </citation>
    <scope>NUCLEOTIDE SEQUENCE [LARGE SCALE GENOMIC DNA]</scope>
    <source>
        <strain evidence="1 2">GMNB39</strain>
    </source>
</reference>
<organism evidence="1 2">
    <name type="scientific">Jimgerdemannia flammicorona</name>
    <dbReference type="NCBI Taxonomy" id="994334"/>
    <lineage>
        <taxon>Eukaryota</taxon>
        <taxon>Fungi</taxon>
        <taxon>Fungi incertae sedis</taxon>
        <taxon>Mucoromycota</taxon>
        <taxon>Mucoromycotina</taxon>
        <taxon>Endogonomycetes</taxon>
        <taxon>Endogonales</taxon>
        <taxon>Endogonaceae</taxon>
        <taxon>Jimgerdemannia</taxon>
    </lineage>
</organism>
<dbReference type="EMBL" id="RBNI01001372">
    <property type="protein sequence ID" value="RUP50516.1"/>
    <property type="molecule type" value="Genomic_DNA"/>
</dbReference>
<dbReference type="PANTHER" id="PTHR37096">
    <property type="entry name" value="YALI0E33429P"/>
    <property type="match status" value="1"/>
</dbReference>
<gene>
    <name evidence="1" type="ORF">BC936DRAFT_138782</name>
</gene>
<proteinExistence type="predicted"/>
<dbReference type="PANTHER" id="PTHR37096:SF1">
    <property type="entry name" value="AAA+ ATPASE DOMAIN-CONTAINING PROTEIN"/>
    <property type="match status" value="1"/>
</dbReference>
<evidence type="ECO:0008006" key="3">
    <source>
        <dbReference type="Google" id="ProtNLM"/>
    </source>
</evidence>
<comment type="caution">
    <text evidence="1">The sequence shown here is derived from an EMBL/GenBank/DDBJ whole genome shotgun (WGS) entry which is preliminary data.</text>
</comment>